<feature type="region of interest" description="Disordered" evidence="1">
    <location>
        <begin position="776"/>
        <end position="804"/>
    </location>
</feature>
<gene>
    <name evidence="2" type="ORF">ODALV1_LOCUS1399</name>
</gene>
<evidence type="ECO:0000313" key="3">
    <source>
        <dbReference type="Proteomes" id="UP001642540"/>
    </source>
</evidence>
<evidence type="ECO:0000256" key="1">
    <source>
        <dbReference type="SAM" id="MobiDB-lite"/>
    </source>
</evidence>
<feature type="compositionally biased region" description="Polar residues" evidence="1">
    <location>
        <begin position="636"/>
        <end position="657"/>
    </location>
</feature>
<name>A0ABP1PND9_9HEXA</name>
<feature type="region of interest" description="Disordered" evidence="1">
    <location>
        <begin position="627"/>
        <end position="657"/>
    </location>
</feature>
<evidence type="ECO:0000313" key="2">
    <source>
        <dbReference type="EMBL" id="CAL8070744.1"/>
    </source>
</evidence>
<keyword evidence="3" id="KW-1185">Reference proteome</keyword>
<accession>A0ABP1PND9</accession>
<reference evidence="2 3" key="1">
    <citation type="submission" date="2024-08" db="EMBL/GenBank/DDBJ databases">
        <authorList>
            <person name="Cucini C."/>
            <person name="Frati F."/>
        </authorList>
    </citation>
    <scope>NUCLEOTIDE SEQUENCE [LARGE SCALE GENOMIC DNA]</scope>
</reference>
<organism evidence="2 3">
    <name type="scientific">Orchesella dallaii</name>
    <dbReference type="NCBI Taxonomy" id="48710"/>
    <lineage>
        <taxon>Eukaryota</taxon>
        <taxon>Metazoa</taxon>
        <taxon>Ecdysozoa</taxon>
        <taxon>Arthropoda</taxon>
        <taxon>Hexapoda</taxon>
        <taxon>Collembola</taxon>
        <taxon>Entomobryomorpha</taxon>
        <taxon>Entomobryoidea</taxon>
        <taxon>Orchesellidae</taxon>
        <taxon>Orchesellinae</taxon>
        <taxon>Orchesella</taxon>
    </lineage>
</organism>
<protein>
    <submittedName>
        <fullName evidence="2">Uncharacterized protein</fullName>
    </submittedName>
</protein>
<dbReference type="Proteomes" id="UP001642540">
    <property type="component" value="Unassembled WGS sequence"/>
</dbReference>
<comment type="caution">
    <text evidence="2">The sequence shown here is derived from an EMBL/GenBank/DDBJ whole genome shotgun (WGS) entry which is preliminary data.</text>
</comment>
<sequence>MSRSSSYSINKGQSSSLGNPDPFLIIEKSLEVGGGRWLKNVSLIEEFLCQIVQRLGKEYPQLSSTFVVRRLPNFMVPYTNKNEYAIILDKFDFSIVPHDPNAKPTVDKIGKPNFGQIEVFLPRKYVDPATFSINDDDDDGPKGSKKAETMGDCNVFLNPSKAYYSHEVFKAFATAFTKVSQALTDGDSEGESLASTITNNNDEDDGGLIRQVQLIQPHLVKDLKCNVEVAKIFQIAQPSFRLSSSLKLKCITTVNHLKSYISVAYGETEVIIRPALFYEHGYHRVNANVTERIPLHHGGMLTIGESLLKGCLLIPTSFETLWTVQFWPAESHITSLYHPGSVILRLFKMYGAFCINPLHFYEILNNIFMIGMEDLETLIPEDKSKLLPMDYFISSFLYELEDFPNIEDWAPRNFSTRLLHLLRTAIDCFDKGFHGHYFTKINVLRGLWRNSLDYCDREEKSALRELDDIRESPDTLDDYKDVRFLETDDLEDEFGLRFDDLDIDDGDSEHRYSHPPRLTSELVYRSSINPFDTMRSEGGGGGGGKSSMRSGTGTMSLSKLLGSTFLKKLGGGGGSRGNSEAGTVRSIQEVASEFEKSVAQQRNRPSLLPFPVISENESHEMHSRMNLYPGDGAGPSSASRSQQQYDNDAFEESSSGGNQIESIYSNILQSIKELPPSDSATDPEVQEYLSKVKRILQSQEELIISWGKVISEFPKPKFICPHAFTTRQIQYLSRVISVVSRCSPSTIKIIRSTKIPSWEISGDILRIVLHQMRSESNQNHGDHLGRNNKAGANPSKKSTSFSGRNLIPKRPTLLFKSFKRDASSDPCKLNEHDQRYNGDHELSPEEEMHLALEEPETAATNRLLQWLWQLRTSEIGRLSLKANKYLEELYNVSMINSHFLEQQAEDKAFETLALRSAVAVTKIMETGKFPAHVPLSTAAKKGWLWAEMVLSLASWNHDKGFRIKATIPLVDDGTFGPKYLTKDINATAVEMYGTTKKKNPLEPEPDLDAVTLAFHSELATPVGWNDFEDPRQPGPFIIAILIFSSLTYYKRWEVIPGNIVHALVRLQKFNTLQHVGNMLSHPHRKTALNEVRKLNKTTSFRIHHFENNIMSKTFKRLASIRTTKHKASKHTETIHHNCLTCEQAGCSERNCGTSGIAVWNGREIECTKL</sequence>
<proteinExistence type="predicted"/>
<feature type="region of interest" description="Disordered" evidence="1">
    <location>
        <begin position="531"/>
        <end position="554"/>
    </location>
</feature>
<dbReference type="EMBL" id="CAXLJM020000004">
    <property type="protein sequence ID" value="CAL8070744.1"/>
    <property type="molecule type" value="Genomic_DNA"/>
</dbReference>